<dbReference type="GeneID" id="14296550"/>
<evidence type="ECO:0000313" key="1">
    <source>
        <dbReference type="EMBL" id="CCM43685.1"/>
    </source>
</evidence>
<name>K4RME9_9CAUD</name>
<dbReference type="RefSeq" id="YP_007236962.1">
    <property type="nucleotide sequence ID" value="NC_019918.1"/>
</dbReference>
<reference evidence="1 2" key="1">
    <citation type="journal article" date="2013" name="PLoS ONE">
        <title>The Susceptibility of Pseudomonas aeruginosa Strains from Cystic Fibrosis Patients to Bacteriophages.</title>
        <authorList>
            <person name="Essoh C."/>
            <person name="Blouin Y."/>
            <person name="Loukou G."/>
            <person name="Cablanmian A."/>
            <person name="Lathro S."/>
            <person name="Kutter E."/>
            <person name="Thien H.V."/>
            <person name="Vergnaud G."/>
            <person name="Pourcel C."/>
        </authorList>
    </citation>
    <scope>NUCLEOTIDE SEQUENCE [LARGE SCALE GENOMIC DNA]</scope>
    <source>
        <strain evidence="1">VB_PaeM_C2-10_Ab1</strain>
    </source>
</reference>
<protein>
    <submittedName>
        <fullName evidence="1">Uncharacterized protein</fullName>
    </submittedName>
</protein>
<sequence length="104" mass="11556">MASAGLALHTERRQKIMLDSLGHSRRMAIKQDKPPIRRLKMKAVAQFKSEDYASGDSRTATVYEDVYGCYIVSVFGTSLSEPIAFHWGPFEDKESASDAAKSTI</sequence>
<evidence type="ECO:0000313" key="2">
    <source>
        <dbReference type="Proteomes" id="UP000001234"/>
    </source>
</evidence>
<organism evidence="1 2">
    <name type="scientific">Pseudomonas phage vB_PaeM_C2-10_Ab1</name>
    <dbReference type="NCBI Taxonomy" id="1231048"/>
    <lineage>
        <taxon>Viruses</taxon>
        <taxon>Duplodnaviria</taxon>
        <taxon>Heunggongvirae</taxon>
        <taxon>Uroviricota</taxon>
        <taxon>Caudoviricetes</taxon>
        <taxon>Vandenendeviridae</taxon>
        <taxon>Skurskavirinae</taxon>
        <taxon>Pakpunavirus</taxon>
        <taxon>Pakpunavirus CAb1</taxon>
    </lineage>
</organism>
<dbReference type="OrthoDB" id="22906at10239"/>
<proteinExistence type="predicted"/>
<gene>
    <name evidence="1" type="ORF">BN405_2-10_Ab1_orf_141</name>
</gene>
<accession>K4RME9</accession>
<keyword evidence="2" id="KW-1185">Reference proteome</keyword>
<dbReference type="EMBL" id="HE983845">
    <property type="protein sequence ID" value="CCM43685.1"/>
    <property type="molecule type" value="Genomic_DNA"/>
</dbReference>
<dbReference type="KEGG" id="vg:14296550"/>
<dbReference type="Proteomes" id="UP000001234">
    <property type="component" value="Segment"/>
</dbReference>